<dbReference type="Gene3D" id="1.10.10.60">
    <property type="entry name" value="Homeodomain-like"/>
    <property type="match status" value="1"/>
</dbReference>
<protein>
    <submittedName>
        <fullName evidence="1">Uncharacterized protein</fullName>
    </submittedName>
</protein>
<dbReference type="Proteomes" id="UP000473887">
    <property type="component" value="Unassembled WGS sequence"/>
</dbReference>
<accession>A0A846I9R0</accession>
<comment type="caution">
    <text evidence="1">The sequence shown here is derived from an EMBL/GenBank/DDBJ whole genome shotgun (WGS) entry which is preliminary data.</text>
</comment>
<gene>
    <name evidence="1" type="ORF">EXM69_17345</name>
</gene>
<proteinExistence type="predicted"/>
<evidence type="ECO:0000313" key="2">
    <source>
        <dbReference type="Proteomes" id="UP000473887"/>
    </source>
</evidence>
<reference evidence="1 2" key="1">
    <citation type="submission" date="2019-02" db="EMBL/GenBank/DDBJ databases">
        <title>Genome sequencing of Clostridium botulinum clinical isolates.</title>
        <authorList>
            <person name="Brunt J."/>
            <person name="Van Vliet A.H.M."/>
            <person name="Stringer S.C."/>
            <person name="Grant K.A."/>
            <person name="Carter A.C."/>
            <person name="Peck M.W."/>
        </authorList>
    </citation>
    <scope>NUCLEOTIDE SEQUENCE [LARGE SCALE GENOMIC DNA]</scope>
    <source>
        <strain evidence="1 2">H142660711</strain>
    </source>
</reference>
<dbReference type="AlphaFoldDB" id="A0A846I9R0"/>
<dbReference type="EMBL" id="SGKC01000047">
    <property type="protein sequence ID" value="NEZ93656.1"/>
    <property type="molecule type" value="Genomic_DNA"/>
</dbReference>
<organism evidence="1 2">
    <name type="scientific">Clostridium botulinum</name>
    <dbReference type="NCBI Taxonomy" id="1491"/>
    <lineage>
        <taxon>Bacteria</taxon>
        <taxon>Bacillati</taxon>
        <taxon>Bacillota</taxon>
        <taxon>Clostridia</taxon>
        <taxon>Eubacteriales</taxon>
        <taxon>Clostridiaceae</taxon>
        <taxon>Clostridium</taxon>
    </lineage>
</organism>
<sequence length="104" mass="12266">MAYSNIYTYNNIPIKHYLEVLKMDKNWCALLIAILREKPCTREQAAELYDKGTLFRNKRPKEDIEEMIRLRKQGLKFKEIAEIFCLDPSTVCTLVNKKKLPARS</sequence>
<evidence type="ECO:0000313" key="1">
    <source>
        <dbReference type="EMBL" id="NEZ93656.1"/>
    </source>
</evidence>
<name>A0A846I9R0_CLOBO</name>